<dbReference type="EC" id="6.1.1.20" evidence="1"/>
<comment type="catalytic activity">
    <reaction evidence="7">
        <text>tRNA(Phe) + L-phenylalanine + ATP = L-phenylalanyl-tRNA(Phe) + AMP + diphosphate + H(+)</text>
        <dbReference type="Rhea" id="RHEA:19413"/>
        <dbReference type="Rhea" id="RHEA-COMP:9668"/>
        <dbReference type="Rhea" id="RHEA-COMP:9699"/>
        <dbReference type="ChEBI" id="CHEBI:15378"/>
        <dbReference type="ChEBI" id="CHEBI:30616"/>
        <dbReference type="ChEBI" id="CHEBI:33019"/>
        <dbReference type="ChEBI" id="CHEBI:58095"/>
        <dbReference type="ChEBI" id="CHEBI:78442"/>
        <dbReference type="ChEBI" id="CHEBI:78531"/>
        <dbReference type="ChEBI" id="CHEBI:456215"/>
        <dbReference type="EC" id="6.1.1.20"/>
    </reaction>
</comment>
<evidence type="ECO:0000256" key="7">
    <source>
        <dbReference type="ARBA" id="ARBA00049255"/>
    </source>
</evidence>
<evidence type="ECO:0000256" key="2">
    <source>
        <dbReference type="ARBA" id="ARBA00022598"/>
    </source>
</evidence>
<dbReference type="CDD" id="cd00496">
    <property type="entry name" value="PheRS_alpha_core"/>
    <property type="match status" value="1"/>
</dbReference>
<dbReference type="GO" id="GO:0005524">
    <property type="term" value="F:ATP binding"/>
    <property type="evidence" value="ECO:0007669"/>
    <property type="project" value="UniProtKB-KW"/>
</dbReference>
<dbReference type="SUPFAM" id="SSF55681">
    <property type="entry name" value="Class II aaRS and biotin synthetases"/>
    <property type="match status" value="1"/>
</dbReference>
<accession>A0A0C1ED48</accession>
<dbReference type="GO" id="GO:0000049">
    <property type="term" value="F:tRNA binding"/>
    <property type="evidence" value="ECO:0007669"/>
    <property type="project" value="InterPro"/>
</dbReference>
<keyword evidence="4" id="KW-0067">ATP-binding</keyword>
<dbReference type="GO" id="GO:0006432">
    <property type="term" value="P:phenylalanyl-tRNA aminoacylation"/>
    <property type="evidence" value="ECO:0007669"/>
    <property type="project" value="TreeGrafter"/>
</dbReference>
<dbReference type="Pfam" id="PF01409">
    <property type="entry name" value="tRNA-synt_2d"/>
    <property type="match status" value="1"/>
</dbReference>
<keyword evidence="2 9" id="KW-0436">Ligase</keyword>
<keyword evidence="6" id="KW-0030">Aminoacyl-tRNA synthetase</keyword>
<evidence type="ECO:0000256" key="3">
    <source>
        <dbReference type="ARBA" id="ARBA00022741"/>
    </source>
</evidence>
<dbReference type="InterPro" id="IPR006195">
    <property type="entry name" value="aa-tRNA-synth_II"/>
</dbReference>
<sequence>MIDILIEMGFSVQYGPDIDSDYYNFEALNFAPDHPARDMQDTFYLSTDMLLRTHTSNIQARIMEANRPPIRIIAPGKVYRNETITARSHVFFHQVEALYVDVNVTFADLLATMDQFVAKFFGREIETRYRPSYFPFVEPGMEVDISCLNCHKSGCYLCKHTGWLEIAGAGMVHPEVLKYGNIDPEVYTGFAWGMGVERLILLKHGVSDIRLFTENDMRFLTQFPEV</sequence>
<dbReference type="PROSITE" id="PS50862">
    <property type="entry name" value="AA_TRNA_LIGASE_II"/>
    <property type="match status" value="1"/>
</dbReference>
<dbReference type="AlphaFoldDB" id="A0A0C1ED48"/>
<evidence type="ECO:0000256" key="4">
    <source>
        <dbReference type="ARBA" id="ARBA00022840"/>
    </source>
</evidence>
<dbReference type="PATRIC" id="fig|83552.4.peg.756"/>
<evidence type="ECO:0000313" key="9">
    <source>
        <dbReference type="EMBL" id="KIA78033.1"/>
    </source>
</evidence>
<reference evidence="9 10" key="1">
    <citation type="journal article" date="2014" name="Mol. Biol. Evol.">
        <title>Massive expansion of Ubiquitination-related gene families within the Chlamydiae.</title>
        <authorList>
            <person name="Domman D."/>
            <person name="Collingro A."/>
            <person name="Lagkouvardos I."/>
            <person name="Gehre L."/>
            <person name="Weinmaier T."/>
            <person name="Rattei T."/>
            <person name="Subtil A."/>
            <person name="Horn M."/>
        </authorList>
    </citation>
    <scope>NUCLEOTIDE SEQUENCE [LARGE SCALE GENOMIC DNA]</scope>
    <source>
        <strain evidence="9 10">OEW1</strain>
    </source>
</reference>
<protein>
    <recommendedName>
        <fullName evidence="1">phenylalanine--tRNA ligase</fullName>
        <ecNumber evidence="1">6.1.1.20</ecNumber>
    </recommendedName>
</protein>
<dbReference type="GO" id="GO:0005737">
    <property type="term" value="C:cytoplasm"/>
    <property type="evidence" value="ECO:0007669"/>
    <property type="project" value="TreeGrafter"/>
</dbReference>
<evidence type="ECO:0000256" key="5">
    <source>
        <dbReference type="ARBA" id="ARBA00022917"/>
    </source>
</evidence>
<dbReference type="GO" id="GO:0004826">
    <property type="term" value="F:phenylalanine-tRNA ligase activity"/>
    <property type="evidence" value="ECO:0007669"/>
    <property type="project" value="UniProtKB-EC"/>
</dbReference>
<feature type="domain" description="Aminoacyl-transfer RNA synthetases class-II family profile" evidence="8">
    <location>
        <begin position="1"/>
        <end position="224"/>
    </location>
</feature>
<dbReference type="PANTHER" id="PTHR11538">
    <property type="entry name" value="PHENYLALANYL-TRNA SYNTHETASE"/>
    <property type="match status" value="1"/>
</dbReference>
<dbReference type="PANTHER" id="PTHR11538:SF41">
    <property type="entry name" value="PHENYLALANINE--TRNA LIGASE, MITOCHONDRIAL"/>
    <property type="match status" value="1"/>
</dbReference>
<dbReference type="EMBL" id="JSAM01000046">
    <property type="protein sequence ID" value="KIA78033.1"/>
    <property type="molecule type" value="Genomic_DNA"/>
</dbReference>
<evidence type="ECO:0000259" key="8">
    <source>
        <dbReference type="PROSITE" id="PS50862"/>
    </source>
</evidence>
<proteinExistence type="predicted"/>
<dbReference type="RefSeq" id="WP_039376621.1">
    <property type="nucleotide sequence ID" value="NZ_JSAM01000046.1"/>
</dbReference>
<dbReference type="InterPro" id="IPR045864">
    <property type="entry name" value="aa-tRNA-synth_II/BPL/LPL"/>
</dbReference>
<comment type="caution">
    <text evidence="9">The sequence shown here is derived from an EMBL/GenBank/DDBJ whole genome shotgun (WGS) entry which is preliminary data.</text>
</comment>
<evidence type="ECO:0000256" key="1">
    <source>
        <dbReference type="ARBA" id="ARBA00012814"/>
    </source>
</evidence>
<evidence type="ECO:0000256" key="6">
    <source>
        <dbReference type="ARBA" id="ARBA00023146"/>
    </source>
</evidence>
<dbReference type="InterPro" id="IPR002319">
    <property type="entry name" value="Phenylalanyl-tRNA_Synthase"/>
</dbReference>
<keyword evidence="5" id="KW-0648">Protein biosynthesis</keyword>
<keyword evidence="3" id="KW-0547">Nucleotide-binding</keyword>
<gene>
    <name evidence="9" type="primary">pheS</name>
    <name evidence="9" type="ORF">DB43_FB00010</name>
</gene>
<dbReference type="Proteomes" id="UP000031307">
    <property type="component" value="Unassembled WGS sequence"/>
</dbReference>
<evidence type="ECO:0000313" key="10">
    <source>
        <dbReference type="Proteomes" id="UP000031307"/>
    </source>
</evidence>
<dbReference type="Gene3D" id="3.30.930.10">
    <property type="entry name" value="Bira Bifunctional Protein, Domain 2"/>
    <property type="match status" value="1"/>
</dbReference>
<organism evidence="9 10">
    <name type="scientific">Parachlamydia acanthamoebae</name>
    <dbReference type="NCBI Taxonomy" id="83552"/>
    <lineage>
        <taxon>Bacteria</taxon>
        <taxon>Pseudomonadati</taxon>
        <taxon>Chlamydiota</taxon>
        <taxon>Chlamydiia</taxon>
        <taxon>Parachlamydiales</taxon>
        <taxon>Parachlamydiaceae</taxon>
        <taxon>Parachlamydia</taxon>
    </lineage>
</organism>
<name>A0A0C1ED48_9BACT</name>